<evidence type="ECO:0000313" key="2">
    <source>
        <dbReference type="Proteomes" id="UP000306855"/>
    </source>
</evidence>
<dbReference type="Proteomes" id="UP000306855">
    <property type="component" value="Unassembled WGS sequence"/>
</dbReference>
<organism evidence="1 2">
    <name type="scientific">Ligilactobacillus murinus</name>
    <dbReference type="NCBI Taxonomy" id="1622"/>
    <lineage>
        <taxon>Bacteria</taxon>
        <taxon>Bacillati</taxon>
        <taxon>Bacillota</taxon>
        <taxon>Bacilli</taxon>
        <taxon>Lactobacillales</taxon>
        <taxon>Lactobacillaceae</taxon>
        <taxon>Ligilactobacillus</taxon>
    </lineage>
</organism>
<sequence length="78" mass="9801">MARNWLNKEQFMEKYAQSKSTYHRRIEELRKSEFWDAYIHPSTQEVWIDEDRYQEFLIWKSANRFKKLKNLGIDEGRW</sequence>
<proteinExistence type="predicted"/>
<protein>
    <submittedName>
        <fullName evidence="1">Uncharacterized protein</fullName>
    </submittedName>
</protein>
<evidence type="ECO:0000313" key="1">
    <source>
        <dbReference type="EMBL" id="TGY55903.1"/>
    </source>
</evidence>
<dbReference type="OrthoDB" id="2191547at2"/>
<dbReference type="EMBL" id="SRYK01000015">
    <property type="protein sequence ID" value="TGY55903.1"/>
    <property type="molecule type" value="Genomic_DNA"/>
</dbReference>
<comment type="caution">
    <text evidence="1">The sequence shown here is derived from an EMBL/GenBank/DDBJ whole genome shotgun (WGS) entry which is preliminary data.</text>
</comment>
<dbReference type="RefSeq" id="WP_004047452.1">
    <property type="nucleotide sequence ID" value="NZ_BAAAWB010000001.1"/>
</dbReference>
<gene>
    <name evidence="1" type="ORF">E5340_04335</name>
</gene>
<dbReference type="AlphaFoldDB" id="A0A4S2EMU3"/>
<accession>A0A4S2EMU3</accession>
<reference evidence="1 2" key="1">
    <citation type="submission" date="2019-04" db="EMBL/GenBank/DDBJ databases">
        <title>Microbes associate with the intestines of laboratory mice.</title>
        <authorList>
            <person name="Navarre W."/>
            <person name="Wong E."/>
            <person name="Huang K."/>
            <person name="Tropini C."/>
            <person name="Ng K."/>
            <person name="Yu B."/>
        </authorList>
    </citation>
    <scope>NUCLEOTIDE SEQUENCE [LARGE SCALE GENOMIC DNA]</scope>
    <source>
        <strain evidence="1 2">NM26_J9</strain>
    </source>
</reference>
<name>A0A4S2EMU3_9LACO</name>